<dbReference type="Proteomes" id="UP001595896">
    <property type="component" value="Unassembled WGS sequence"/>
</dbReference>
<dbReference type="RefSeq" id="WP_377908866.1">
    <property type="nucleotide sequence ID" value="NZ_JBHSGK010000005.1"/>
</dbReference>
<evidence type="ECO:0000256" key="7">
    <source>
        <dbReference type="ARBA" id="ARBA00023033"/>
    </source>
</evidence>
<evidence type="ECO:0000256" key="6">
    <source>
        <dbReference type="ARBA" id="ARBA00023004"/>
    </source>
</evidence>
<protein>
    <submittedName>
        <fullName evidence="8">Cytochrome P450</fullName>
    </submittedName>
</protein>
<keyword evidence="9" id="KW-1185">Reference proteome</keyword>
<evidence type="ECO:0000313" key="8">
    <source>
        <dbReference type="EMBL" id="MFC4736209.1"/>
    </source>
</evidence>
<dbReference type="CDD" id="cd11067">
    <property type="entry name" value="CYP152"/>
    <property type="match status" value="1"/>
</dbReference>
<evidence type="ECO:0000256" key="2">
    <source>
        <dbReference type="ARBA" id="ARBA00010617"/>
    </source>
</evidence>
<accession>A0ABV9NW67</accession>
<evidence type="ECO:0000256" key="3">
    <source>
        <dbReference type="ARBA" id="ARBA00022617"/>
    </source>
</evidence>
<keyword evidence="5" id="KW-0560">Oxidoreductase</keyword>
<keyword evidence="7" id="KW-0503">Monooxygenase</keyword>
<comment type="caution">
    <text evidence="8">The sequence shown here is derived from an EMBL/GenBank/DDBJ whole genome shotgun (WGS) entry which is preliminary data.</text>
</comment>
<sequence>MSYNMHLRDLIFINNKRSIPSEEGIDHSLKLLKEGYQFILNRRYTMDANIFETKLLGETAICLTGSEMAELFYDTDKFKREGAAPKPVQKTLFGEGGVQSLDGEAHHHRKAMFMRVMKPDDLQTIRRLFAKHWQKDARAWEQQDEIQLYEKVKTVLFKAACEWTGVPLEENPEDRADQISEMFETPAHIGIRHLKGWKARSDAEKWMASYVEEVRNGERSDAAGTPLEAFSLHRDHHGELLDAETAAVELLNLIRPITAISVYVAFAALALHEYPEEAAKLQSEEARERFVQEVRRYYPFFPFTAARVKQDFTMGEHTFKEGTLALLDLYGTNHHPDEWENPGRFQPSRFEGWQGTPFQFIPQGGGEFDFGHRCAGEWMTVELLKESVLQLQEHLSYDLPEQNLSFSLTTIPTIPESGIVLKNVQPV</sequence>
<organism evidence="8 9">
    <name type="scientific">Bacillus daqingensis</name>
    <dbReference type="NCBI Taxonomy" id="872396"/>
    <lineage>
        <taxon>Bacteria</taxon>
        <taxon>Bacillati</taxon>
        <taxon>Bacillota</taxon>
        <taxon>Bacilli</taxon>
        <taxon>Bacillales</taxon>
        <taxon>Bacillaceae</taxon>
        <taxon>Bacillus</taxon>
    </lineage>
</organism>
<keyword evidence="3" id="KW-0349">Heme</keyword>
<dbReference type="SUPFAM" id="SSF48264">
    <property type="entry name" value="Cytochrome P450"/>
    <property type="match status" value="1"/>
</dbReference>
<reference evidence="9" key="1">
    <citation type="journal article" date="2019" name="Int. J. Syst. Evol. Microbiol.">
        <title>The Global Catalogue of Microorganisms (GCM) 10K type strain sequencing project: providing services to taxonomists for standard genome sequencing and annotation.</title>
        <authorList>
            <consortium name="The Broad Institute Genomics Platform"/>
            <consortium name="The Broad Institute Genome Sequencing Center for Infectious Disease"/>
            <person name="Wu L."/>
            <person name="Ma J."/>
        </authorList>
    </citation>
    <scope>NUCLEOTIDE SEQUENCE [LARGE SCALE GENOMIC DNA]</scope>
    <source>
        <strain evidence="9">JCM 12165</strain>
    </source>
</reference>
<comment type="cofactor">
    <cofactor evidence="1">
        <name>heme</name>
        <dbReference type="ChEBI" id="CHEBI:30413"/>
    </cofactor>
</comment>
<dbReference type="Gene3D" id="1.10.630.10">
    <property type="entry name" value="Cytochrome P450"/>
    <property type="match status" value="1"/>
</dbReference>
<dbReference type="EMBL" id="JBHSGK010000005">
    <property type="protein sequence ID" value="MFC4736209.1"/>
    <property type="molecule type" value="Genomic_DNA"/>
</dbReference>
<comment type="similarity">
    <text evidence="2">Belongs to the cytochrome P450 family.</text>
</comment>
<dbReference type="InterPro" id="IPR036396">
    <property type="entry name" value="Cyt_P450_sf"/>
</dbReference>
<dbReference type="Pfam" id="PF00067">
    <property type="entry name" value="p450"/>
    <property type="match status" value="1"/>
</dbReference>
<evidence type="ECO:0000256" key="4">
    <source>
        <dbReference type="ARBA" id="ARBA00022723"/>
    </source>
</evidence>
<gene>
    <name evidence="8" type="ORF">ACFO4L_06365</name>
</gene>
<proteinExistence type="inferred from homology"/>
<dbReference type="InterPro" id="IPR001128">
    <property type="entry name" value="Cyt_P450"/>
</dbReference>
<dbReference type="PANTHER" id="PTHR24286">
    <property type="entry name" value="CYTOCHROME P450 26"/>
    <property type="match status" value="1"/>
</dbReference>
<evidence type="ECO:0000256" key="5">
    <source>
        <dbReference type="ARBA" id="ARBA00023002"/>
    </source>
</evidence>
<keyword evidence="4" id="KW-0479">Metal-binding</keyword>
<name>A0ABV9NW67_9BACI</name>
<evidence type="ECO:0000313" key="9">
    <source>
        <dbReference type="Proteomes" id="UP001595896"/>
    </source>
</evidence>
<evidence type="ECO:0000256" key="1">
    <source>
        <dbReference type="ARBA" id="ARBA00001971"/>
    </source>
</evidence>
<keyword evidence="6" id="KW-0408">Iron</keyword>
<dbReference type="PANTHER" id="PTHR24286:SF24">
    <property type="entry name" value="LANOSTEROL 14-ALPHA DEMETHYLASE"/>
    <property type="match status" value="1"/>
</dbReference>